<evidence type="ECO:0000313" key="1">
    <source>
        <dbReference type="EMBL" id="ETJ35343.1"/>
    </source>
</evidence>
<protein>
    <submittedName>
        <fullName evidence="1">Uncharacterized protein</fullName>
    </submittedName>
</protein>
<comment type="caution">
    <text evidence="1">The sequence shown here is derived from an EMBL/GenBank/DDBJ whole genome shotgun (WGS) entry which is preliminary data.</text>
</comment>
<accession>W1XYG8</accession>
<dbReference type="AlphaFoldDB" id="W1XYG8"/>
<sequence length="34" mass="4045">MINININPNLSEFRIYFFLCNLKELNHSYSVIAL</sequence>
<feature type="non-terminal residue" evidence="1">
    <location>
        <position position="34"/>
    </location>
</feature>
<dbReference type="EMBL" id="AZMM01010263">
    <property type="protein sequence ID" value="ETJ35343.1"/>
    <property type="molecule type" value="Genomic_DNA"/>
</dbReference>
<proteinExistence type="predicted"/>
<name>W1XYG8_9ZZZZ</name>
<gene>
    <name evidence="1" type="ORF">Q604_UNBC10263G0001</name>
</gene>
<organism evidence="1">
    <name type="scientific">human gut metagenome</name>
    <dbReference type="NCBI Taxonomy" id="408170"/>
    <lineage>
        <taxon>unclassified sequences</taxon>
        <taxon>metagenomes</taxon>
        <taxon>organismal metagenomes</taxon>
    </lineage>
</organism>
<reference evidence="1" key="1">
    <citation type="submission" date="2013-12" db="EMBL/GenBank/DDBJ databases">
        <title>A Varibaculum cambriense genome reconstructed from a premature infant gut community with otherwise low bacterial novelty that shifts toward anaerobic metabolism during the third week of life.</title>
        <authorList>
            <person name="Brown C.T."/>
            <person name="Sharon I."/>
            <person name="Thomas B.C."/>
            <person name="Castelle C.J."/>
            <person name="Morowitz M.J."/>
            <person name="Banfield J.F."/>
        </authorList>
    </citation>
    <scope>NUCLEOTIDE SEQUENCE</scope>
</reference>